<dbReference type="Proteomes" id="UP000095409">
    <property type="component" value="Unassembled WGS sequence"/>
</dbReference>
<evidence type="ECO:0000313" key="14">
    <source>
        <dbReference type="Proteomes" id="UP000283928"/>
    </source>
</evidence>
<dbReference type="SUPFAM" id="SSF53850">
    <property type="entry name" value="Periplasmic binding protein-like II"/>
    <property type="match status" value="1"/>
</dbReference>
<dbReference type="InterPro" id="IPR006059">
    <property type="entry name" value="SBP"/>
</dbReference>
<dbReference type="Proteomes" id="UP000283928">
    <property type="component" value="Unassembled WGS sequence"/>
</dbReference>
<dbReference type="Proteomes" id="UP000284242">
    <property type="component" value="Unassembled WGS sequence"/>
</dbReference>
<evidence type="ECO:0000313" key="10">
    <source>
        <dbReference type="Proteomes" id="UP000095409"/>
    </source>
</evidence>
<evidence type="ECO:0000313" key="18">
    <source>
        <dbReference type="Proteomes" id="UP000409147"/>
    </source>
</evidence>
<dbReference type="PANTHER" id="PTHR43649:SF12">
    <property type="entry name" value="DIACETYLCHITOBIOSE BINDING PROTEIN DASA"/>
    <property type="match status" value="1"/>
</dbReference>
<dbReference type="Proteomes" id="UP000261222">
    <property type="component" value="Unassembled WGS sequence"/>
</dbReference>
<evidence type="ECO:0000313" key="11">
    <source>
        <dbReference type="Proteomes" id="UP000261222"/>
    </source>
</evidence>
<dbReference type="PANTHER" id="PTHR43649">
    <property type="entry name" value="ARABINOSE-BINDING PROTEIN-RELATED"/>
    <property type="match status" value="1"/>
</dbReference>
<evidence type="ECO:0000313" key="3">
    <source>
        <dbReference type="EMBL" id="RGQ03971.1"/>
    </source>
</evidence>
<protein>
    <submittedName>
        <fullName evidence="2">Extracellular solute-binding protein</fullName>
    </submittedName>
    <submittedName>
        <fullName evidence="1">Maltose-binding periplasmic proteins/domains</fullName>
    </submittedName>
    <submittedName>
        <fullName evidence="9">Multiple sugar-binding protein</fullName>
    </submittedName>
</protein>
<dbReference type="Proteomes" id="UP000265808">
    <property type="component" value="Unassembled WGS sequence"/>
</dbReference>
<dbReference type="Proteomes" id="UP000283585">
    <property type="component" value="Unassembled WGS sequence"/>
</dbReference>
<dbReference type="AlphaFoldDB" id="A0A174F2G1"/>
<dbReference type="EMBL" id="QRUH01000006">
    <property type="protein sequence ID" value="RGR49124.1"/>
    <property type="molecule type" value="Genomic_DNA"/>
</dbReference>
<proteinExistence type="predicted"/>
<reference evidence="11 12" key="2">
    <citation type="submission" date="2018-08" db="EMBL/GenBank/DDBJ databases">
        <title>A genome reference for cultivated species of the human gut microbiota.</title>
        <authorList>
            <person name="Zou Y."/>
            <person name="Xue W."/>
            <person name="Luo G."/>
        </authorList>
    </citation>
    <scope>NUCLEOTIDE SEQUENCE [LARGE SCALE GENOMIC DNA]</scope>
    <source>
        <strain evidence="5 15">AF21-24</strain>
        <strain evidence="4 17">AF25-21</strain>
        <strain evidence="3 13">AF29-2BH</strain>
        <strain evidence="8 16">AF39-4</strain>
        <strain evidence="7 14">AM27-32LB</strain>
        <strain evidence="6 12">AM37-4AC</strain>
        <strain evidence="2 11">OM06-11AA</strain>
    </source>
</reference>
<keyword evidence="18" id="KW-1185">Reference proteome</keyword>
<evidence type="ECO:0000313" key="9">
    <source>
        <dbReference type="EMBL" id="VUX14560.1"/>
    </source>
</evidence>
<dbReference type="EMBL" id="CABHNB010000032">
    <property type="protein sequence ID" value="VUX14560.1"/>
    <property type="molecule type" value="Genomic_DNA"/>
</dbReference>
<dbReference type="Proteomes" id="UP000285839">
    <property type="component" value="Unassembled WGS sequence"/>
</dbReference>
<accession>A0A174F2G1</accession>
<dbReference type="PROSITE" id="PS51257">
    <property type="entry name" value="PROKAR_LIPOPROTEIN"/>
    <property type="match status" value="1"/>
</dbReference>
<evidence type="ECO:0000313" key="17">
    <source>
        <dbReference type="Proteomes" id="UP000285839"/>
    </source>
</evidence>
<dbReference type="RefSeq" id="WP_055066274.1">
    <property type="nucleotide sequence ID" value="NZ_CABHNB010000032.1"/>
</dbReference>
<dbReference type="Proteomes" id="UP000284267">
    <property type="component" value="Unassembled WGS sequence"/>
</dbReference>
<reference evidence="1 10" key="1">
    <citation type="submission" date="2015-09" db="EMBL/GenBank/DDBJ databases">
        <authorList>
            <consortium name="Pathogen Informatics"/>
        </authorList>
    </citation>
    <scope>NUCLEOTIDE SEQUENCE [LARGE SCALE GENOMIC DNA]</scope>
    <source>
        <strain evidence="1 10">2789STDY5608837</strain>
    </source>
</reference>
<dbReference type="EMBL" id="CYZD01000010">
    <property type="protein sequence ID" value="CUO42375.1"/>
    <property type="molecule type" value="Genomic_DNA"/>
</dbReference>
<dbReference type="Gene3D" id="3.40.190.10">
    <property type="entry name" value="Periplasmic binding protein-like II"/>
    <property type="match status" value="2"/>
</dbReference>
<dbReference type="Proteomes" id="UP000409147">
    <property type="component" value="Unassembled WGS sequence"/>
</dbReference>
<evidence type="ECO:0000313" key="15">
    <source>
        <dbReference type="Proteomes" id="UP000284242"/>
    </source>
</evidence>
<dbReference type="InterPro" id="IPR050490">
    <property type="entry name" value="Bact_solute-bd_prot1"/>
</dbReference>
<dbReference type="EMBL" id="QRVV01000009">
    <property type="protein sequence ID" value="RGS75201.1"/>
    <property type="molecule type" value="Genomic_DNA"/>
</dbReference>
<dbReference type="EMBL" id="QSKO01000009">
    <property type="protein sequence ID" value="RHE75600.1"/>
    <property type="molecule type" value="Genomic_DNA"/>
</dbReference>
<evidence type="ECO:0000313" key="16">
    <source>
        <dbReference type="Proteomes" id="UP000284267"/>
    </source>
</evidence>
<evidence type="ECO:0000313" key="6">
    <source>
        <dbReference type="EMBL" id="RHC05319.1"/>
    </source>
</evidence>
<dbReference type="EMBL" id="QSHL01000008">
    <property type="protein sequence ID" value="RHC05319.1"/>
    <property type="molecule type" value="Genomic_DNA"/>
</dbReference>
<evidence type="ECO:0000313" key="13">
    <source>
        <dbReference type="Proteomes" id="UP000283585"/>
    </source>
</evidence>
<evidence type="ECO:0000313" key="7">
    <source>
        <dbReference type="EMBL" id="RHE75600.1"/>
    </source>
</evidence>
<reference evidence="9 18" key="3">
    <citation type="submission" date="2019-07" db="EMBL/GenBank/DDBJ databases">
        <authorList>
            <person name="Hibberd C M."/>
            <person name="Gehrig L. J."/>
            <person name="Chang H.-W."/>
            <person name="Venkatesh S."/>
        </authorList>
    </citation>
    <scope>NUCLEOTIDE SEQUENCE [LARGE SCALE GENOMIC DNA]</scope>
    <source>
        <strain evidence="9">Ruminococcus_obeum_SSTS_Bg7063</strain>
    </source>
</reference>
<evidence type="ECO:0000313" key="5">
    <source>
        <dbReference type="EMBL" id="RGS75201.1"/>
    </source>
</evidence>
<dbReference type="EMBL" id="QRSS01000013">
    <property type="protein sequence ID" value="RGQ03971.1"/>
    <property type="molecule type" value="Genomic_DNA"/>
</dbReference>
<sequence>MGKHKVGAVFLAGVLAMGIVMTGCSGKDETEGKTVIEMVQYKPEAVDIFEQFQDEFNATHDDIYLKIDSPNDAMTILKTRFIREDNPDIIGIGGDINYSNFLDADMLMDISDFEGLNDIKEKYLEMNKDLEYVPKDGVYAVPYMANAAGILFNRDMFEEHGWEVPTTWTEFTNLCDQIQSEGIQPLYFGFKDTWTTLAPWNAIAVSLCDSDLTYQVNSGETTFAENYREVAEKEKALLAYGQKDPVSQGYNDACTAFARGTSAMFTIGSYAISQIKSVNPDMNIGSFVFPANEDADKNVLNSGNDLMFCVMKDCKNKEAAYEVLSYMLEDENVKKYLNAQSAVPCKKGDFEITPELEEMRDYIENGIVADYQDHHYPSEMSVDAMIQTYLMDDSADATDTFMKRFDKEWIRYNRDVVAKVKAYEEGNDHE</sequence>
<gene>
    <name evidence="9" type="primary">msmE_5</name>
    <name evidence="8" type="ORF">DW040_14590</name>
    <name evidence="7" type="ORF">DW723_07815</name>
    <name evidence="6" type="ORF">DW859_12215</name>
    <name evidence="5" type="ORF">DWX77_04905</name>
    <name evidence="4" type="ORF">DWY46_09120</name>
    <name evidence="3" type="ORF">DWZ12_11675</name>
    <name evidence="2" type="ORF">DXB81_14115</name>
    <name evidence="1" type="ORF">ERS852394_02165</name>
    <name evidence="9" type="ORF">ROSSTS7063_02363</name>
</gene>
<evidence type="ECO:0000313" key="12">
    <source>
        <dbReference type="Proteomes" id="UP000265808"/>
    </source>
</evidence>
<name>A0A174F2G1_9FIRM</name>
<evidence type="ECO:0000313" key="2">
    <source>
        <dbReference type="EMBL" id="RGN02807.1"/>
    </source>
</evidence>
<evidence type="ECO:0000313" key="4">
    <source>
        <dbReference type="EMBL" id="RGR49124.1"/>
    </source>
</evidence>
<evidence type="ECO:0000313" key="8">
    <source>
        <dbReference type="EMBL" id="RHK93331.1"/>
    </source>
</evidence>
<dbReference type="EMBL" id="QSUB01000007">
    <property type="protein sequence ID" value="RGN02807.1"/>
    <property type="molecule type" value="Genomic_DNA"/>
</dbReference>
<dbReference type="EMBL" id="QROE01000007">
    <property type="protein sequence ID" value="RHK93331.1"/>
    <property type="molecule type" value="Genomic_DNA"/>
</dbReference>
<organism evidence="1 10">
    <name type="scientific">Blautia obeum</name>
    <dbReference type="NCBI Taxonomy" id="40520"/>
    <lineage>
        <taxon>Bacteria</taxon>
        <taxon>Bacillati</taxon>
        <taxon>Bacillota</taxon>
        <taxon>Clostridia</taxon>
        <taxon>Lachnospirales</taxon>
        <taxon>Lachnospiraceae</taxon>
        <taxon>Blautia</taxon>
    </lineage>
</organism>
<evidence type="ECO:0000313" key="1">
    <source>
        <dbReference type="EMBL" id="CUO42375.1"/>
    </source>
</evidence>
<dbReference type="Pfam" id="PF01547">
    <property type="entry name" value="SBP_bac_1"/>
    <property type="match status" value="1"/>
</dbReference>